<dbReference type="PROSITE" id="PS50941">
    <property type="entry name" value="CHIT_BIND_I_2"/>
    <property type="match status" value="3"/>
</dbReference>
<evidence type="ECO:0000256" key="1">
    <source>
        <dbReference type="ARBA" id="ARBA00022669"/>
    </source>
</evidence>
<reference evidence="7" key="2">
    <citation type="submission" date="2023-05" db="EMBL/GenBank/DDBJ databases">
        <authorList>
            <consortium name="Lawrence Berkeley National Laboratory"/>
            <person name="Steindorff A."/>
            <person name="Hensen N."/>
            <person name="Bonometti L."/>
            <person name="Westerberg I."/>
            <person name="Brannstrom I.O."/>
            <person name="Guillou S."/>
            <person name="Cros-Aarteil S."/>
            <person name="Calhoun S."/>
            <person name="Haridas S."/>
            <person name="Kuo A."/>
            <person name="Mondo S."/>
            <person name="Pangilinan J."/>
            <person name="Riley R."/>
            <person name="Labutti K."/>
            <person name="Andreopoulos B."/>
            <person name="Lipzen A."/>
            <person name="Chen C."/>
            <person name="Yanf M."/>
            <person name="Daum C."/>
            <person name="Ng V."/>
            <person name="Clum A."/>
            <person name="Ohm R."/>
            <person name="Martin F."/>
            <person name="Silar P."/>
            <person name="Natvig D."/>
            <person name="Lalanne C."/>
            <person name="Gautier V."/>
            <person name="Ament-Velasquez S.L."/>
            <person name="Kruys A."/>
            <person name="Hutchinson M.I."/>
            <person name="Powell A.J."/>
            <person name="Barry K."/>
            <person name="Miller A.N."/>
            <person name="Grigoriev I.V."/>
            <person name="Debuchy R."/>
            <person name="Gladieux P."/>
            <person name="Thoren M.H."/>
            <person name="Johannesson H."/>
        </authorList>
    </citation>
    <scope>NUCLEOTIDE SEQUENCE</scope>
    <source>
        <strain evidence="7">CBS 508.74</strain>
    </source>
</reference>
<dbReference type="Proteomes" id="UP001302812">
    <property type="component" value="Unassembled WGS sequence"/>
</dbReference>
<name>A0AAN6TNQ0_9PEZI</name>
<proteinExistence type="predicted"/>
<accession>A0AAN6TNQ0</accession>
<dbReference type="SUPFAM" id="SSF57016">
    <property type="entry name" value="Plant lectins/antimicrobial peptides"/>
    <property type="match status" value="3"/>
</dbReference>
<dbReference type="Pfam" id="PF00187">
    <property type="entry name" value="Chitin_bind_1"/>
    <property type="match status" value="1"/>
</dbReference>
<dbReference type="Gene3D" id="3.30.60.10">
    <property type="entry name" value="Endochitinase-like"/>
    <property type="match status" value="3"/>
</dbReference>
<comment type="caution">
    <text evidence="3">Lacks conserved residue(s) required for the propagation of feature annotation.</text>
</comment>
<evidence type="ECO:0000256" key="2">
    <source>
        <dbReference type="ARBA" id="ARBA00023157"/>
    </source>
</evidence>
<dbReference type="InterPro" id="IPR036861">
    <property type="entry name" value="Endochitinase-like_sf"/>
</dbReference>
<feature type="domain" description="Chitin-binding type-1" evidence="6">
    <location>
        <begin position="175"/>
        <end position="220"/>
    </location>
</feature>
<dbReference type="PANTHER" id="PTHR47849">
    <property type="entry name" value="CHITIN-BINDING LECTIN 1"/>
    <property type="match status" value="1"/>
</dbReference>
<feature type="disulfide bond" evidence="3">
    <location>
        <begin position="292"/>
        <end position="307"/>
    </location>
</feature>
<dbReference type="AlphaFoldDB" id="A0AAN6TNQ0"/>
<feature type="disulfide bond" evidence="3">
    <location>
        <begin position="306"/>
        <end position="320"/>
    </location>
</feature>
<evidence type="ECO:0000313" key="7">
    <source>
        <dbReference type="EMBL" id="KAK4117869.1"/>
    </source>
</evidence>
<dbReference type="PANTHER" id="PTHR47849:SF8">
    <property type="entry name" value="LECTIN"/>
    <property type="match status" value="1"/>
</dbReference>
<comment type="caution">
    <text evidence="7">The sequence shown here is derived from an EMBL/GenBank/DDBJ whole genome shotgun (WGS) entry which is preliminary data.</text>
</comment>
<reference evidence="7" key="1">
    <citation type="journal article" date="2023" name="Mol. Phylogenet. Evol.">
        <title>Genome-scale phylogeny and comparative genomics of the fungal order Sordariales.</title>
        <authorList>
            <person name="Hensen N."/>
            <person name="Bonometti L."/>
            <person name="Westerberg I."/>
            <person name="Brannstrom I.O."/>
            <person name="Guillou S."/>
            <person name="Cros-Aarteil S."/>
            <person name="Calhoun S."/>
            <person name="Haridas S."/>
            <person name="Kuo A."/>
            <person name="Mondo S."/>
            <person name="Pangilinan J."/>
            <person name="Riley R."/>
            <person name="LaButti K."/>
            <person name="Andreopoulos B."/>
            <person name="Lipzen A."/>
            <person name="Chen C."/>
            <person name="Yan M."/>
            <person name="Daum C."/>
            <person name="Ng V."/>
            <person name="Clum A."/>
            <person name="Steindorff A."/>
            <person name="Ohm R.A."/>
            <person name="Martin F."/>
            <person name="Silar P."/>
            <person name="Natvig D.O."/>
            <person name="Lalanne C."/>
            <person name="Gautier V."/>
            <person name="Ament-Velasquez S.L."/>
            <person name="Kruys A."/>
            <person name="Hutchinson M.I."/>
            <person name="Powell A.J."/>
            <person name="Barry K."/>
            <person name="Miller A.N."/>
            <person name="Grigoriev I.V."/>
            <person name="Debuchy R."/>
            <person name="Gladieux P."/>
            <person name="Hiltunen Thoren M."/>
            <person name="Johannesson H."/>
        </authorList>
    </citation>
    <scope>NUCLEOTIDE SEQUENCE</scope>
    <source>
        <strain evidence="7">CBS 508.74</strain>
    </source>
</reference>
<evidence type="ECO:0000259" key="6">
    <source>
        <dbReference type="PROSITE" id="PS50941"/>
    </source>
</evidence>
<dbReference type="GeneID" id="89937494"/>
<evidence type="ECO:0000256" key="5">
    <source>
        <dbReference type="SAM" id="SignalP"/>
    </source>
</evidence>
<feature type="region of interest" description="Disordered" evidence="4">
    <location>
        <begin position="115"/>
        <end position="171"/>
    </location>
</feature>
<feature type="domain" description="Chitin-binding type-1" evidence="6">
    <location>
        <begin position="289"/>
        <end position="335"/>
    </location>
</feature>
<gene>
    <name evidence="7" type="ORF">N656DRAFT_764996</name>
</gene>
<keyword evidence="1 3" id="KW-0147">Chitin-binding</keyword>
<feature type="domain" description="Chitin-binding type-1" evidence="6">
    <location>
        <begin position="65"/>
        <end position="109"/>
    </location>
</feature>
<sequence>MRSAYLGLVSALCWAGVLGGASPANEGRADMAMAGRRLSSRGSTRHRNTFNGTAHYAELGLRQQGGQCGAQAGRCPGDLCCSSYGFCGDSIDHCHPLFDCQAQYGVCGWPRAPPVATTTSTSTTPAPPTSTSTSTTTTTTPRPPTTSTTSTTTARPPTSTSTPTVPIPTGQVTTNGQCGNGTMCIGNPNFGPCCSQFFWCGSSLEFCGAGCRSEFGACLGVPGIPGGQPGNVTTTPGPGTTSTTTTTPPVVTPPTTTTTTTTRTTSTTTTSAAPSPTVTIPPGMRSSTDGTCGTGVTCLGSRFGRCCSQFGYCGDGDQYCPYIVGCQPEFGYCDPPP</sequence>
<keyword evidence="8" id="KW-1185">Reference proteome</keyword>
<dbReference type="GO" id="GO:0008061">
    <property type="term" value="F:chitin binding"/>
    <property type="evidence" value="ECO:0007669"/>
    <property type="project" value="UniProtKB-UniRule"/>
</dbReference>
<feature type="chain" id="PRO_5042846397" evidence="5">
    <location>
        <begin position="20"/>
        <end position="337"/>
    </location>
</feature>
<feature type="signal peptide" evidence="5">
    <location>
        <begin position="1"/>
        <end position="19"/>
    </location>
</feature>
<evidence type="ECO:0000256" key="3">
    <source>
        <dbReference type="PROSITE-ProRule" id="PRU00261"/>
    </source>
</evidence>
<feature type="region of interest" description="Disordered" evidence="4">
    <location>
        <begin position="231"/>
        <end position="286"/>
    </location>
</feature>
<evidence type="ECO:0000313" key="8">
    <source>
        <dbReference type="Proteomes" id="UP001302812"/>
    </source>
</evidence>
<protein>
    <submittedName>
        <fullName evidence="7">Carbohydrate-binding module family 18 protein</fullName>
    </submittedName>
</protein>
<dbReference type="RefSeq" id="XP_064675439.1">
    <property type="nucleotide sequence ID" value="XM_064813369.1"/>
</dbReference>
<feature type="compositionally biased region" description="Low complexity" evidence="4">
    <location>
        <begin position="232"/>
        <end position="278"/>
    </location>
</feature>
<organism evidence="7 8">
    <name type="scientific">Canariomyces notabilis</name>
    <dbReference type="NCBI Taxonomy" id="2074819"/>
    <lineage>
        <taxon>Eukaryota</taxon>
        <taxon>Fungi</taxon>
        <taxon>Dikarya</taxon>
        <taxon>Ascomycota</taxon>
        <taxon>Pezizomycotina</taxon>
        <taxon>Sordariomycetes</taxon>
        <taxon>Sordariomycetidae</taxon>
        <taxon>Sordariales</taxon>
        <taxon>Chaetomiaceae</taxon>
        <taxon>Canariomyces</taxon>
    </lineage>
</organism>
<feature type="compositionally biased region" description="Low complexity" evidence="4">
    <location>
        <begin position="115"/>
        <end position="169"/>
    </location>
</feature>
<feature type="disulfide bond" evidence="3">
    <location>
        <begin position="75"/>
        <end position="87"/>
    </location>
</feature>
<keyword evidence="5" id="KW-0732">Signal</keyword>
<dbReference type="EMBL" id="MU853332">
    <property type="protein sequence ID" value="KAK4117869.1"/>
    <property type="molecule type" value="Genomic_DNA"/>
</dbReference>
<feature type="disulfide bond" evidence="3">
    <location>
        <begin position="193"/>
        <end position="207"/>
    </location>
</feature>
<evidence type="ECO:0000256" key="4">
    <source>
        <dbReference type="SAM" id="MobiDB-lite"/>
    </source>
</evidence>
<keyword evidence="2 3" id="KW-1015">Disulfide bond</keyword>
<feature type="disulfide bond" evidence="3">
    <location>
        <begin position="80"/>
        <end position="94"/>
    </location>
</feature>
<dbReference type="InterPro" id="IPR001002">
    <property type="entry name" value="Chitin-bd_1"/>
</dbReference>
<dbReference type="SMART" id="SM00270">
    <property type="entry name" value="ChtBD1"/>
    <property type="match status" value="3"/>
</dbReference>